<dbReference type="Proteomes" id="UP000681967">
    <property type="component" value="Unassembled WGS sequence"/>
</dbReference>
<accession>A0A8S2Z5Y7</accession>
<dbReference type="AlphaFoldDB" id="A0A8S2Z5Y7"/>
<comment type="caution">
    <text evidence="1">The sequence shown here is derived from an EMBL/GenBank/DDBJ whole genome shotgun (WGS) entry which is preliminary data.</text>
</comment>
<feature type="non-terminal residue" evidence="1">
    <location>
        <position position="1"/>
    </location>
</feature>
<sequence length="124" mass="14763">NDFDWKLSLEKAEINAVKLDLEWIKRLRQAWLRSMSQQLSFQINESLSIGRSRTSTLMNNNKSTNRSFIRPSVPYIKISSRTDKHPDEQSTITIHNYSHQKFVDWRLLLTHNTLPKFQFYILPI</sequence>
<evidence type="ECO:0000313" key="3">
    <source>
        <dbReference type="Proteomes" id="UP000681720"/>
    </source>
</evidence>
<evidence type="ECO:0000313" key="2">
    <source>
        <dbReference type="EMBL" id="CAF4694115.1"/>
    </source>
</evidence>
<dbReference type="EMBL" id="CAJOBJ010104358">
    <property type="protein sequence ID" value="CAF4602205.1"/>
    <property type="molecule type" value="Genomic_DNA"/>
</dbReference>
<reference evidence="1" key="1">
    <citation type="submission" date="2021-02" db="EMBL/GenBank/DDBJ databases">
        <authorList>
            <person name="Nowell W R."/>
        </authorList>
    </citation>
    <scope>NUCLEOTIDE SEQUENCE</scope>
</reference>
<dbReference type="EMBL" id="CAJOBH010117569">
    <property type="protein sequence ID" value="CAF4694115.1"/>
    <property type="molecule type" value="Genomic_DNA"/>
</dbReference>
<protein>
    <submittedName>
        <fullName evidence="1">Uncharacterized protein</fullName>
    </submittedName>
</protein>
<dbReference type="Proteomes" id="UP000681720">
    <property type="component" value="Unassembled WGS sequence"/>
</dbReference>
<name>A0A8S2Z5Y7_9BILA</name>
<proteinExistence type="predicted"/>
<evidence type="ECO:0000313" key="1">
    <source>
        <dbReference type="EMBL" id="CAF4602205.1"/>
    </source>
</evidence>
<gene>
    <name evidence="2" type="ORF">BYL167_LOCUS43836</name>
    <name evidence="1" type="ORF">GIL414_LOCUS38978</name>
</gene>
<organism evidence="1 3">
    <name type="scientific">Rotaria magnacalcarata</name>
    <dbReference type="NCBI Taxonomy" id="392030"/>
    <lineage>
        <taxon>Eukaryota</taxon>
        <taxon>Metazoa</taxon>
        <taxon>Spiralia</taxon>
        <taxon>Gnathifera</taxon>
        <taxon>Rotifera</taxon>
        <taxon>Eurotatoria</taxon>
        <taxon>Bdelloidea</taxon>
        <taxon>Philodinida</taxon>
        <taxon>Philodinidae</taxon>
        <taxon>Rotaria</taxon>
    </lineage>
</organism>